<evidence type="ECO:0000313" key="12">
    <source>
        <dbReference type="Proteomes" id="UP001497525"/>
    </source>
</evidence>
<keyword evidence="7" id="KW-0325">Glycoprotein</keyword>
<gene>
    <name evidence="11" type="ORF">CDAUBV1_LOCUS15385</name>
</gene>
<reference evidence="11" key="1">
    <citation type="submission" date="2024-06" db="EMBL/GenBank/DDBJ databases">
        <authorList>
            <person name="Liu X."/>
            <person name="Lenzi L."/>
            <person name="Haldenby T S."/>
            <person name="Uol C."/>
        </authorList>
    </citation>
    <scope>NUCLEOTIDE SEQUENCE</scope>
</reference>
<evidence type="ECO:0000259" key="10">
    <source>
        <dbReference type="PROSITE" id="PS50268"/>
    </source>
</evidence>
<dbReference type="Proteomes" id="UP001497525">
    <property type="component" value="Unassembled WGS sequence"/>
</dbReference>
<dbReference type="InterPro" id="IPR050174">
    <property type="entry name" value="Protocadherin/Cadherin-CA"/>
</dbReference>
<dbReference type="InterPro" id="IPR002126">
    <property type="entry name" value="Cadherin-like_dom"/>
</dbReference>
<dbReference type="PROSITE" id="PS00232">
    <property type="entry name" value="CADHERIN_1"/>
    <property type="match status" value="3"/>
</dbReference>
<feature type="domain" description="Cadherin" evidence="10">
    <location>
        <begin position="651"/>
        <end position="752"/>
    </location>
</feature>
<dbReference type="InterPro" id="IPR020894">
    <property type="entry name" value="Cadherin_CS"/>
</dbReference>
<evidence type="ECO:0000256" key="5">
    <source>
        <dbReference type="ARBA" id="ARBA00022989"/>
    </source>
</evidence>
<dbReference type="GO" id="GO:0005509">
    <property type="term" value="F:calcium ion binding"/>
    <property type="evidence" value="ECO:0007669"/>
    <property type="project" value="UniProtKB-UniRule"/>
</dbReference>
<proteinExistence type="predicted"/>
<dbReference type="FunFam" id="2.60.40.60:FF:000020">
    <property type="entry name" value="Dachsous cadherin-related 1b"/>
    <property type="match status" value="1"/>
</dbReference>
<dbReference type="PRINTS" id="PR00205">
    <property type="entry name" value="CADHERIN"/>
</dbReference>
<dbReference type="EMBL" id="CAXLJL010000711">
    <property type="protein sequence ID" value="CAL5140210.1"/>
    <property type="molecule type" value="Genomic_DNA"/>
</dbReference>
<dbReference type="PROSITE" id="PS50268">
    <property type="entry name" value="CADHERIN_2"/>
    <property type="match status" value="5"/>
</dbReference>
<protein>
    <recommendedName>
        <fullName evidence="10">Cadherin domain-containing protein</fullName>
    </recommendedName>
</protein>
<name>A0AAV2TV45_CALDB</name>
<comment type="subcellular location">
    <subcellularLocation>
        <location evidence="1">Membrane</location>
        <topology evidence="1">Single-pass membrane protein</topology>
    </subcellularLocation>
</comment>
<dbReference type="PANTHER" id="PTHR24028:SF146">
    <property type="entry name" value="CADHERIN 96CB, ISOFORM D-RELATED"/>
    <property type="match status" value="1"/>
</dbReference>
<keyword evidence="4 8" id="KW-0106">Calcium</keyword>
<organism evidence="11 12">
    <name type="scientific">Calicophoron daubneyi</name>
    <name type="common">Rumen fluke</name>
    <name type="synonym">Paramphistomum daubneyi</name>
    <dbReference type="NCBI Taxonomy" id="300641"/>
    <lineage>
        <taxon>Eukaryota</taxon>
        <taxon>Metazoa</taxon>
        <taxon>Spiralia</taxon>
        <taxon>Lophotrochozoa</taxon>
        <taxon>Platyhelminthes</taxon>
        <taxon>Trematoda</taxon>
        <taxon>Digenea</taxon>
        <taxon>Plagiorchiida</taxon>
        <taxon>Pronocephalata</taxon>
        <taxon>Paramphistomoidea</taxon>
        <taxon>Paramphistomidae</taxon>
        <taxon>Calicophoron</taxon>
    </lineage>
</organism>
<evidence type="ECO:0000256" key="8">
    <source>
        <dbReference type="PROSITE-ProRule" id="PRU00043"/>
    </source>
</evidence>
<dbReference type="SMART" id="SM00112">
    <property type="entry name" value="CA"/>
    <property type="match status" value="5"/>
</dbReference>
<dbReference type="CDD" id="cd11304">
    <property type="entry name" value="Cadherin_repeat"/>
    <property type="match status" value="6"/>
</dbReference>
<evidence type="ECO:0000256" key="9">
    <source>
        <dbReference type="SAM" id="Phobius"/>
    </source>
</evidence>
<comment type="caution">
    <text evidence="11">The sequence shown here is derived from an EMBL/GenBank/DDBJ whole genome shotgun (WGS) entry which is preliminary data.</text>
</comment>
<dbReference type="FunFam" id="2.60.40.60:FF:000092">
    <property type="entry name" value="Protocadherin 8"/>
    <property type="match status" value="1"/>
</dbReference>
<feature type="transmembrane region" description="Helical" evidence="9">
    <location>
        <begin position="1062"/>
        <end position="1087"/>
    </location>
</feature>
<evidence type="ECO:0000256" key="1">
    <source>
        <dbReference type="ARBA" id="ARBA00004167"/>
    </source>
</evidence>
<evidence type="ECO:0000256" key="4">
    <source>
        <dbReference type="ARBA" id="ARBA00022837"/>
    </source>
</evidence>
<evidence type="ECO:0000256" key="2">
    <source>
        <dbReference type="ARBA" id="ARBA00022692"/>
    </source>
</evidence>
<sequence length="1307" mass="145222">MNQYLTLLTTPPDILETQMWEMRASNFAPWDQSLQIFSTPNLRRKSGLSLANGAPVLKAASCTKNTISEYIIRVGELSPLPLDCNSMQKNTHREAMGMILLLIFSLEPPVVGLQPFQYGQESWHIRERTVKFDIEENCPIGTDLGTVAEVPFPAEKSTVQAASQNRELTYKFGSPSELFSVGLSNGRLTTRAAIDAEALCNQARGQEIRRSMADKKMADQKFTDTADDTKSGLISITSRSTSRIDCSANGELTAILDINAFTPDGSLIAVHRAMIRIHDLNDNWPEFEQSHWYRELKEALYRKGRKLELPKAKDADLLGEHNRIRYRLEAVNESIDELPFQLETSPSGQPMLVLTEDLDAERKTQYQFYLVAYSPAAMWSPESAASDPVSSVLDDGRRGNHSRLRVEIKVADMNDNDPYFDAASYNVSVPEDTPAGMPIYRMVAHDADSTAHLTYSLGPSEENKLISSMFQIEKDGRVKLISQLDYEQRNTYQIPVEVNDGEFYRRTILTVLVEDVNDEPPRFELTPKELVVEGNAQEGTLIGRVRISDPDGPLVNGQVRCHEPEDLLHKQILSFLPDPVLSPASSTYDLTIRKTLEPEKSALNSGAESCKSYLICSDGNKLLDVSSARHTVTMTATLVIRQQNMYTPTFSRSIYHASLYENNAVGEKILKVDATDKDDDENAEITYSISDAINFEVDSSSGWIVAKRSFDREGRENYLVIVQATDSGRPSRSSTALLNVTILDTNDNRPVLLPSEFSADYQYERDKALLGRIGDTNIFVVEENSPPNTHLGDVLAKDNDASRNAELRFSLVKESETLYGSRFRLRENGSLSTAIELDREDKDYYELQVQVSDKSETEPLSSTGIIRIVVRDINDNAPKFVQPNGLFSPDLFSVKTVKIRNHGIQQSTVISLEKWKHLKLEPTVRLSVFEESGFKVVKLLATDVDAGDNGRVLYRLDELPTTTKKYPIQIRKRPFLQIISEEGVVVLKRSLMTDDVGIHFFQVTALDCGSVVSQAVKKILVVEITNAFSAKGGSTAMASSYTSINATAIRLGMNSIADRNTILIIAILVGVSALLMLATTIVIICVVRPWMRTRQTEDESRPQKCAGSSVKVESVFGDEPVSDQTVNVSLLYGYSSNSGEPSRYDLAVEGKQALAINDFQPTQEGGNIAETATEHPNILATNMPPSQQTAGHRNEYFVSPDPQLMIHDAGVNNNGGTVRLLGRLRGSQSMGVGSVGLSSFAYRYQMAQTDSLRRKALKTTFASQASYFASNPTTRIFRSDSGHFESEEGSRIYIQDTGGRGSQWVAR</sequence>
<dbReference type="Pfam" id="PF00028">
    <property type="entry name" value="Cadherin"/>
    <property type="match status" value="3"/>
</dbReference>
<dbReference type="InterPro" id="IPR015919">
    <property type="entry name" value="Cadherin-like_sf"/>
</dbReference>
<keyword evidence="5 9" id="KW-1133">Transmembrane helix</keyword>
<dbReference type="Gene3D" id="2.60.40.60">
    <property type="entry name" value="Cadherins"/>
    <property type="match status" value="7"/>
</dbReference>
<evidence type="ECO:0000256" key="6">
    <source>
        <dbReference type="ARBA" id="ARBA00023136"/>
    </source>
</evidence>
<evidence type="ECO:0000256" key="7">
    <source>
        <dbReference type="ARBA" id="ARBA00023180"/>
    </source>
</evidence>
<accession>A0AAV2TV45</accession>
<keyword evidence="6 9" id="KW-0472">Membrane</keyword>
<dbReference type="GO" id="GO:0005886">
    <property type="term" value="C:plasma membrane"/>
    <property type="evidence" value="ECO:0007669"/>
    <property type="project" value="InterPro"/>
</dbReference>
<evidence type="ECO:0000256" key="3">
    <source>
        <dbReference type="ARBA" id="ARBA00022737"/>
    </source>
</evidence>
<keyword evidence="3" id="KW-0677">Repeat</keyword>
<dbReference type="SUPFAM" id="SSF49313">
    <property type="entry name" value="Cadherin-like"/>
    <property type="match status" value="6"/>
</dbReference>
<dbReference type="GO" id="GO:0007156">
    <property type="term" value="P:homophilic cell adhesion via plasma membrane adhesion molecules"/>
    <property type="evidence" value="ECO:0007669"/>
    <property type="project" value="InterPro"/>
</dbReference>
<evidence type="ECO:0000313" key="11">
    <source>
        <dbReference type="EMBL" id="CAL5140210.1"/>
    </source>
</evidence>
<feature type="domain" description="Cadherin" evidence="10">
    <location>
        <begin position="781"/>
        <end position="880"/>
    </location>
</feature>
<dbReference type="PANTHER" id="PTHR24028">
    <property type="entry name" value="CADHERIN-87A"/>
    <property type="match status" value="1"/>
</dbReference>
<feature type="domain" description="Cadherin" evidence="10">
    <location>
        <begin position="126"/>
        <end position="287"/>
    </location>
</feature>
<feature type="domain" description="Cadherin" evidence="10">
    <location>
        <begin position="421"/>
        <end position="523"/>
    </location>
</feature>
<keyword evidence="2 9" id="KW-0812">Transmembrane</keyword>
<feature type="domain" description="Cadherin" evidence="10">
    <location>
        <begin position="312"/>
        <end position="420"/>
    </location>
</feature>